<comment type="similarity">
    <text evidence="2">Belongs to the SsgA family.</text>
</comment>
<keyword evidence="6" id="KW-0131">Cell cycle</keyword>
<reference evidence="7" key="1">
    <citation type="submission" date="2024-07" db="EMBL/GenBank/DDBJ databases">
        <authorList>
            <person name="Yu S.T."/>
        </authorList>
    </citation>
    <scope>NUCLEOTIDE SEQUENCE</scope>
    <source>
        <strain evidence="7">R08</strain>
    </source>
</reference>
<dbReference type="RefSeq" id="WP_328829316.1">
    <property type="nucleotide sequence ID" value="NZ_CP163431.1"/>
</dbReference>
<evidence type="ECO:0000256" key="2">
    <source>
        <dbReference type="ARBA" id="ARBA00009323"/>
    </source>
</evidence>
<dbReference type="GO" id="GO:0000917">
    <property type="term" value="P:division septum assembly"/>
    <property type="evidence" value="ECO:0007669"/>
    <property type="project" value="UniProtKB-KW"/>
</dbReference>
<keyword evidence="5" id="KW-0717">Septation</keyword>
<evidence type="ECO:0000256" key="3">
    <source>
        <dbReference type="ARBA" id="ARBA00022618"/>
    </source>
</evidence>
<dbReference type="Gene3D" id="2.30.31.20">
    <property type="entry name" value="Sporulation-specific cell division protein SsgB"/>
    <property type="match status" value="1"/>
</dbReference>
<dbReference type="AlphaFoldDB" id="A0AB39MDU1"/>
<sequence length="138" mass="15162">MNHLTLEQPTGARLIADDDQELAVTVTLRYSSGDPFAVQLLFPAWISLDGKKVTWTFARALLEEGLVTPAGMGNVHIRPYGPAHTAVEFHSPEGIAMIRFDSVALHHFLRRTYRVTEPGREAVEPSLDRGLASLLDGA</sequence>
<keyword evidence="3" id="KW-0132">Cell division</keyword>
<keyword evidence="4" id="KW-0749">Sporulation</keyword>
<organism evidence="7">
    <name type="scientific">Streptomyces sp. R08</name>
    <dbReference type="NCBI Taxonomy" id="3238624"/>
    <lineage>
        <taxon>Bacteria</taxon>
        <taxon>Bacillati</taxon>
        <taxon>Actinomycetota</taxon>
        <taxon>Actinomycetes</taxon>
        <taxon>Kitasatosporales</taxon>
        <taxon>Streptomycetaceae</taxon>
        <taxon>Streptomyces</taxon>
    </lineage>
</organism>
<gene>
    <name evidence="7" type="ORF">AB5J58_31530</name>
</gene>
<evidence type="ECO:0000256" key="6">
    <source>
        <dbReference type="ARBA" id="ARBA00023306"/>
    </source>
</evidence>
<dbReference type="EMBL" id="CP163431">
    <property type="protein sequence ID" value="XDQ04412.1"/>
    <property type="molecule type" value="Genomic_DNA"/>
</dbReference>
<dbReference type="InterPro" id="IPR006776">
    <property type="entry name" value="SsgB"/>
</dbReference>
<evidence type="ECO:0000256" key="4">
    <source>
        <dbReference type="ARBA" id="ARBA00022969"/>
    </source>
</evidence>
<evidence type="ECO:0000256" key="5">
    <source>
        <dbReference type="ARBA" id="ARBA00023210"/>
    </source>
</evidence>
<dbReference type="InterPro" id="IPR038658">
    <property type="entry name" value="SsgB_sf"/>
</dbReference>
<dbReference type="GO" id="GO:0030435">
    <property type="term" value="P:sporulation resulting in formation of a cellular spore"/>
    <property type="evidence" value="ECO:0007669"/>
    <property type="project" value="UniProtKB-KW"/>
</dbReference>
<dbReference type="Pfam" id="PF04686">
    <property type="entry name" value="SsgA"/>
    <property type="match status" value="1"/>
</dbReference>
<name>A0AB39MDU1_9ACTN</name>
<evidence type="ECO:0000313" key="7">
    <source>
        <dbReference type="EMBL" id="XDQ04412.1"/>
    </source>
</evidence>
<dbReference type="GO" id="GO:0030428">
    <property type="term" value="C:cell septum"/>
    <property type="evidence" value="ECO:0007669"/>
    <property type="project" value="UniProtKB-SubCell"/>
</dbReference>
<evidence type="ECO:0000256" key="1">
    <source>
        <dbReference type="ARBA" id="ARBA00004431"/>
    </source>
</evidence>
<protein>
    <submittedName>
        <fullName evidence="7">SsgA family sporulation/cell division regulator</fullName>
    </submittedName>
</protein>
<accession>A0AB39MDU1</accession>
<comment type="subcellular location">
    <subcellularLocation>
        <location evidence="1">Cell septum</location>
    </subcellularLocation>
</comment>
<proteinExistence type="inferred from homology"/>